<dbReference type="InterPro" id="IPR050667">
    <property type="entry name" value="PPR-containing_protein"/>
</dbReference>
<evidence type="ECO:0008006" key="6">
    <source>
        <dbReference type="Google" id="ProtNLM"/>
    </source>
</evidence>
<organism evidence="4 5">
    <name type="scientific">Stylosanthes scabra</name>
    <dbReference type="NCBI Taxonomy" id="79078"/>
    <lineage>
        <taxon>Eukaryota</taxon>
        <taxon>Viridiplantae</taxon>
        <taxon>Streptophyta</taxon>
        <taxon>Embryophyta</taxon>
        <taxon>Tracheophyta</taxon>
        <taxon>Spermatophyta</taxon>
        <taxon>Magnoliopsida</taxon>
        <taxon>eudicotyledons</taxon>
        <taxon>Gunneridae</taxon>
        <taxon>Pentapetalae</taxon>
        <taxon>rosids</taxon>
        <taxon>fabids</taxon>
        <taxon>Fabales</taxon>
        <taxon>Fabaceae</taxon>
        <taxon>Papilionoideae</taxon>
        <taxon>50 kb inversion clade</taxon>
        <taxon>dalbergioids sensu lato</taxon>
        <taxon>Dalbergieae</taxon>
        <taxon>Pterocarpus clade</taxon>
        <taxon>Stylosanthes</taxon>
    </lineage>
</organism>
<sequence>MHELSKSGKAKDLLVVLSRMLVEGCELDVEAYCILIHAMTKQNRVKECVLFFNMMINEGIVPDPDKLFDQLSFIANHCQLCMISSAIGKLLSEYDILNSATFGLLITGLWKEGKKHEARRLLDLMLEKGWLPDATTHKLLIGSDARETRSQDRLSIDNSATQDTVSNILAEGLGET</sequence>
<reference evidence="4 5" key="1">
    <citation type="journal article" date="2023" name="Plants (Basel)">
        <title>Bridging the Gap: Combining Genomics and Transcriptomics Approaches to Understand Stylosanthes scabra, an Orphan Legume from the Brazilian Caatinga.</title>
        <authorList>
            <person name="Ferreira-Neto J.R.C."/>
            <person name="da Silva M.D."/>
            <person name="Binneck E."/>
            <person name="de Melo N.F."/>
            <person name="da Silva R.H."/>
            <person name="de Melo A.L.T.M."/>
            <person name="Pandolfi V."/>
            <person name="Bustamante F.O."/>
            <person name="Brasileiro-Vidal A.C."/>
            <person name="Benko-Iseppon A.M."/>
        </authorList>
    </citation>
    <scope>NUCLEOTIDE SEQUENCE [LARGE SCALE GENOMIC DNA]</scope>
    <source>
        <tissue evidence="4">Leaves</tissue>
    </source>
</reference>
<gene>
    <name evidence="4" type="ORF">PIB30_045175</name>
</gene>
<accession>A0ABU6YIG7</accession>
<dbReference type="InterPro" id="IPR011990">
    <property type="entry name" value="TPR-like_helical_dom_sf"/>
</dbReference>
<dbReference type="Proteomes" id="UP001341840">
    <property type="component" value="Unassembled WGS sequence"/>
</dbReference>
<dbReference type="Pfam" id="PF01535">
    <property type="entry name" value="PPR"/>
    <property type="match status" value="2"/>
</dbReference>
<keyword evidence="5" id="KW-1185">Reference proteome</keyword>
<evidence type="ECO:0000256" key="3">
    <source>
        <dbReference type="PROSITE-ProRule" id="PRU00708"/>
    </source>
</evidence>
<evidence type="ECO:0000256" key="2">
    <source>
        <dbReference type="ARBA" id="ARBA00022737"/>
    </source>
</evidence>
<proteinExistence type="inferred from homology"/>
<dbReference type="InterPro" id="IPR002885">
    <property type="entry name" value="PPR_rpt"/>
</dbReference>
<dbReference type="EMBL" id="JASCZI010241929">
    <property type="protein sequence ID" value="MED6208448.1"/>
    <property type="molecule type" value="Genomic_DNA"/>
</dbReference>
<feature type="repeat" description="PPR" evidence="3">
    <location>
        <begin position="98"/>
        <end position="132"/>
    </location>
</feature>
<dbReference type="Gene3D" id="1.25.40.10">
    <property type="entry name" value="Tetratricopeptide repeat domain"/>
    <property type="match status" value="1"/>
</dbReference>
<protein>
    <recommendedName>
        <fullName evidence="6">Pentatricopeptide repeat-containing protein</fullName>
    </recommendedName>
</protein>
<evidence type="ECO:0000256" key="1">
    <source>
        <dbReference type="ARBA" id="ARBA00007626"/>
    </source>
</evidence>
<name>A0ABU6YIG7_9FABA</name>
<feature type="repeat" description="PPR" evidence="3">
    <location>
        <begin position="28"/>
        <end position="62"/>
    </location>
</feature>
<comment type="similarity">
    <text evidence="1">Belongs to the PPR family. P subfamily.</text>
</comment>
<comment type="caution">
    <text evidence="4">The sequence shown here is derived from an EMBL/GenBank/DDBJ whole genome shotgun (WGS) entry which is preliminary data.</text>
</comment>
<evidence type="ECO:0000313" key="4">
    <source>
        <dbReference type="EMBL" id="MED6208448.1"/>
    </source>
</evidence>
<dbReference type="PANTHER" id="PTHR47939:SF13">
    <property type="entry name" value="OS03G0201400 PROTEIN"/>
    <property type="match status" value="1"/>
</dbReference>
<evidence type="ECO:0000313" key="5">
    <source>
        <dbReference type="Proteomes" id="UP001341840"/>
    </source>
</evidence>
<dbReference type="NCBIfam" id="TIGR00756">
    <property type="entry name" value="PPR"/>
    <property type="match status" value="2"/>
</dbReference>
<keyword evidence="2" id="KW-0677">Repeat</keyword>
<dbReference type="PROSITE" id="PS51375">
    <property type="entry name" value="PPR"/>
    <property type="match status" value="2"/>
</dbReference>
<dbReference type="PANTHER" id="PTHR47939">
    <property type="entry name" value="MEMBRANE-ASSOCIATED SALT-INDUCIBLE PROTEIN-LIKE"/>
    <property type="match status" value="1"/>
</dbReference>